<dbReference type="Pfam" id="PF13450">
    <property type="entry name" value="NAD_binding_8"/>
    <property type="match status" value="1"/>
</dbReference>
<dbReference type="InterPro" id="IPR036188">
    <property type="entry name" value="FAD/NAD-bd_sf"/>
</dbReference>
<evidence type="ECO:0000313" key="1">
    <source>
        <dbReference type="EMBL" id="RVU49277.1"/>
    </source>
</evidence>
<keyword evidence="2" id="KW-1185">Reference proteome</keyword>
<name>A0A437RR60_9BURK</name>
<proteinExistence type="predicted"/>
<organism evidence="1 2">
    <name type="scientific">Rubrivivax rivuli</name>
    <dbReference type="NCBI Taxonomy" id="1862385"/>
    <lineage>
        <taxon>Bacteria</taxon>
        <taxon>Pseudomonadati</taxon>
        <taxon>Pseudomonadota</taxon>
        <taxon>Betaproteobacteria</taxon>
        <taxon>Burkholderiales</taxon>
        <taxon>Sphaerotilaceae</taxon>
        <taxon>Rubrivivax</taxon>
    </lineage>
</organism>
<dbReference type="PANTHER" id="PTHR16128:SF5">
    <property type="entry name" value="FAD_NAD(P)-BINDING OXIDOREDUCTASE FAMILY PROTEIN"/>
    <property type="match status" value="1"/>
</dbReference>
<dbReference type="SUPFAM" id="SSF51905">
    <property type="entry name" value="FAD/NAD(P)-binding domain"/>
    <property type="match status" value="1"/>
</dbReference>
<comment type="caution">
    <text evidence="1">The sequence shown here is derived from an EMBL/GenBank/DDBJ whole genome shotgun (WGS) entry which is preliminary data.</text>
</comment>
<accession>A0A437RR60</accession>
<dbReference type="AlphaFoldDB" id="A0A437RR60"/>
<dbReference type="Gene3D" id="3.90.660.10">
    <property type="match status" value="1"/>
</dbReference>
<reference evidence="1 2" key="1">
    <citation type="submission" date="2019-01" db="EMBL/GenBank/DDBJ databases">
        <authorList>
            <person name="Chen W.-M."/>
        </authorList>
    </citation>
    <scope>NUCLEOTIDE SEQUENCE [LARGE SCALE GENOMIC DNA]</scope>
    <source>
        <strain evidence="1 2">KYPY4</strain>
    </source>
</reference>
<sequence length="370" mass="37318">MAGTLAGQPADEPGRRAAAAAAVRSVSAGAAKPRVAVVGAGIAGLVAARTLAEAGCKVTVFEKSRGPGGRCATRRSEVGPFHQGVAGFGAQSAAFRDTLAVWQAQGWAAADASGRWAGRPTMNALARHLAEGLALRTEHTVRPPQRNADGTWQLATAEHGTLPGTFDVLLLAVPAEQTRPLCADSPSLLQALAGVHGQPCWTLMLGWPPGVAAPALPDPARVAASPVLAEVVDVSALPGPAPTAGPGWQRWVLHATAAWSAAALEQRPEDAVVALLAALQNLTEPGPPVPAPAHAVAHRWRYAQVAEPAAAACGWDAALRLGSCGDAWGGGAAALAARLSAGPGPAAVPEGVERAWLSGRALAQAMLAGA</sequence>
<dbReference type="Proteomes" id="UP000285575">
    <property type="component" value="Unassembled WGS sequence"/>
</dbReference>
<gene>
    <name evidence="1" type="ORF">EOE66_01500</name>
</gene>
<dbReference type="EMBL" id="SACR01000001">
    <property type="protein sequence ID" value="RVU49277.1"/>
    <property type="molecule type" value="Genomic_DNA"/>
</dbReference>
<protein>
    <submittedName>
        <fullName evidence="1">FAD-dependent oxidoreductase</fullName>
    </submittedName>
</protein>
<dbReference type="OrthoDB" id="5792777at2"/>
<dbReference type="Gene3D" id="3.50.50.60">
    <property type="entry name" value="FAD/NAD(P)-binding domain"/>
    <property type="match status" value="1"/>
</dbReference>
<dbReference type="PANTHER" id="PTHR16128">
    <property type="entry name" value="FAD/NAD(P)-BINDING OXIDOREDUCTASE FAMILY PROTEIN"/>
    <property type="match status" value="1"/>
</dbReference>
<evidence type="ECO:0000313" key="2">
    <source>
        <dbReference type="Proteomes" id="UP000285575"/>
    </source>
</evidence>
<dbReference type="PRINTS" id="PR00419">
    <property type="entry name" value="ADXRDTASE"/>
</dbReference>